<dbReference type="OrthoDB" id="3233595at2759"/>
<dbReference type="EMBL" id="JAPQKT010000006">
    <property type="protein sequence ID" value="KAJ5227401.1"/>
    <property type="molecule type" value="Genomic_DNA"/>
</dbReference>
<evidence type="ECO:0000259" key="3">
    <source>
        <dbReference type="SMART" id="SM00829"/>
    </source>
</evidence>
<evidence type="ECO:0000256" key="1">
    <source>
        <dbReference type="ARBA" id="ARBA00008072"/>
    </source>
</evidence>
<reference evidence="4" key="1">
    <citation type="submission" date="2022-11" db="EMBL/GenBank/DDBJ databases">
        <authorList>
            <person name="Petersen C."/>
        </authorList>
    </citation>
    <scope>NUCLEOTIDE SEQUENCE</scope>
    <source>
        <strain evidence="4">IBT 23319</strain>
    </source>
</reference>
<dbReference type="AlphaFoldDB" id="A0A9W9NWC5"/>
<reference evidence="4" key="2">
    <citation type="journal article" date="2023" name="IMA Fungus">
        <title>Comparative genomic study of the Penicillium genus elucidates a diverse pangenome and 15 lateral gene transfer events.</title>
        <authorList>
            <person name="Petersen C."/>
            <person name="Sorensen T."/>
            <person name="Nielsen M.R."/>
            <person name="Sondergaard T.E."/>
            <person name="Sorensen J.L."/>
            <person name="Fitzpatrick D.A."/>
            <person name="Frisvad J.C."/>
            <person name="Nielsen K.L."/>
        </authorList>
    </citation>
    <scope>NUCLEOTIDE SEQUENCE</scope>
    <source>
        <strain evidence="4">IBT 23319</strain>
    </source>
</reference>
<keyword evidence="5" id="KW-1185">Reference proteome</keyword>
<comment type="similarity">
    <text evidence="1">Belongs to the zinc-containing alcohol dehydrogenase family.</text>
</comment>
<evidence type="ECO:0000313" key="5">
    <source>
        <dbReference type="Proteomes" id="UP001147733"/>
    </source>
</evidence>
<name>A0A9W9NWC5_PENCI</name>
<dbReference type="SMART" id="SM00829">
    <property type="entry name" value="PKS_ER"/>
    <property type="match status" value="1"/>
</dbReference>
<dbReference type="InterPro" id="IPR020843">
    <property type="entry name" value="ER"/>
</dbReference>
<dbReference type="PANTHER" id="PTHR45348:SF5">
    <property type="entry name" value="OXIDOREDUCTASE, PUTATIVE (AFU_ORTHOLOGUE AFUA_8G01420)-RELATED"/>
    <property type="match status" value="1"/>
</dbReference>
<dbReference type="InterPro" id="IPR047122">
    <property type="entry name" value="Trans-enoyl_RdTase-like"/>
</dbReference>
<dbReference type="SUPFAM" id="SSF50129">
    <property type="entry name" value="GroES-like"/>
    <property type="match status" value="1"/>
</dbReference>
<sequence>MKEAIVDKTTTVTLRDIDIPVAKPGQVLIKVIVSGTNPKDWKLPAWLADVAPYNQGDDIAGYIEAVGDGVRNFKKGDKVAAFHQMRTSGGSYAEYAIAWEHTTFHVPEKTSFEEAATIPLAAMTAALGLYQRLSLPVPWNPATGQLPLVVYGGASAVGSFAIKLAQLSNIHPIIAVAGRGAAYVETLIDRSKGDTIVDYREGEEALRKNIQAAAGGKPIHHAYDAVSEKGSYQNLGAVLTAPAKITVVLPGKDYSDVPEGVQIQSTNVGSVHQPPVAGQTIGDIEFGHAFFALFGRGLAQGWFTGHPHEVRPGGLPALEGALHDLKSGKASAVKYVVRIADTPGL</sequence>
<gene>
    <name evidence="4" type="ORF">N7469_007407</name>
</gene>
<dbReference type="InterPro" id="IPR013154">
    <property type="entry name" value="ADH-like_N"/>
</dbReference>
<dbReference type="Gene3D" id="3.40.50.720">
    <property type="entry name" value="NAD(P)-binding Rossmann-like Domain"/>
    <property type="match status" value="1"/>
</dbReference>
<feature type="domain" description="Enoyl reductase (ER)" evidence="3">
    <location>
        <begin position="9"/>
        <end position="337"/>
    </location>
</feature>
<dbReference type="Proteomes" id="UP001147733">
    <property type="component" value="Unassembled WGS sequence"/>
</dbReference>
<dbReference type="InterPro" id="IPR036291">
    <property type="entry name" value="NAD(P)-bd_dom_sf"/>
</dbReference>
<protein>
    <submittedName>
        <fullName evidence="4">Chaperonin 10-like protein</fullName>
    </submittedName>
</protein>
<dbReference type="GO" id="GO:0016651">
    <property type="term" value="F:oxidoreductase activity, acting on NAD(P)H"/>
    <property type="evidence" value="ECO:0007669"/>
    <property type="project" value="InterPro"/>
</dbReference>
<dbReference type="SUPFAM" id="SSF51735">
    <property type="entry name" value="NAD(P)-binding Rossmann-fold domains"/>
    <property type="match status" value="1"/>
</dbReference>
<dbReference type="Pfam" id="PF08240">
    <property type="entry name" value="ADH_N"/>
    <property type="match status" value="1"/>
</dbReference>
<dbReference type="GeneID" id="81385492"/>
<evidence type="ECO:0000256" key="2">
    <source>
        <dbReference type="ARBA" id="ARBA00023002"/>
    </source>
</evidence>
<dbReference type="CDD" id="cd08249">
    <property type="entry name" value="enoyl_reductase_like"/>
    <property type="match status" value="1"/>
</dbReference>
<comment type="caution">
    <text evidence="4">The sequence shown here is derived from an EMBL/GenBank/DDBJ whole genome shotgun (WGS) entry which is preliminary data.</text>
</comment>
<organism evidence="4 5">
    <name type="scientific">Penicillium citrinum</name>
    <dbReference type="NCBI Taxonomy" id="5077"/>
    <lineage>
        <taxon>Eukaryota</taxon>
        <taxon>Fungi</taxon>
        <taxon>Dikarya</taxon>
        <taxon>Ascomycota</taxon>
        <taxon>Pezizomycotina</taxon>
        <taxon>Eurotiomycetes</taxon>
        <taxon>Eurotiomycetidae</taxon>
        <taxon>Eurotiales</taxon>
        <taxon>Aspergillaceae</taxon>
        <taxon>Penicillium</taxon>
    </lineage>
</organism>
<evidence type="ECO:0000313" key="4">
    <source>
        <dbReference type="EMBL" id="KAJ5227401.1"/>
    </source>
</evidence>
<keyword evidence="2" id="KW-0560">Oxidoreductase</keyword>
<dbReference type="PANTHER" id="PTHR45348">
    <property type="entry name" value="HYPOTHETICAL OXIDOREDUCTASE (EUROFUNG)"/>
    <property type="match status" value="1"/>
</dbReference>
<accession>A0A9W9NWC5</accession>
<dbReference type="Gene3D" id="3.90.180.10">
    <property type="entry name" value="Medium-chain alcohol dehydrogenases, catalytic domain"/>
    <property type="match status" value="1"/>
</dbReference>
<dbReference type="InterPro" id="IPR011032">
    <property type="entry name" value="GroES-like_sf"/>
</dbReference>
<proteinExistence type="inferred from homology"/>
<dbReference type="RefSeq" id="XP_056499766.1">
    <property type="nucleotide sequence ID" value="XM_056646325.1"/>
</dbReference>